<name>A0A2I0U6J8_LIMLA</name>
<dbReference type="Proteomes" id="UP000233556">
    <property type="component" value="Unassembled WGS sequence"/>
</dbReference>
<proteinExistence type="predicted"/>
<dbReference type="EMBL" id="KZ506084">
    <property type="protein sequence ID" value="PKU41720.1"/>
    <property type="molecule type" value="Genomic_DNA"/>
</dbReference>
<organism evidence="3 4">
    <name type="scientific">Limosa lapponica baueri</name>
    <dbReference type="NCBI Taxonomy" id="1758121"/>
    <lineage>
        <taxon>Eukaryota</taxon>
        <taxon>Metazoa</taxon>
        <taxon>Chordata</taxon>
        <taxon>Craniata</taxon>
        <taxon>Vertebrata</taxon>
        <taxon>Euteleostomi</taxon>
        <taxon>Archelosauria</taxon>
        <taxon>Archosauria</taxon>
        <taxon>Dinosauria</taxon>
        <taxon>Saurischia</taxon>
        <taxon>Theropoda</taxon>
        <taxon>Coelurosauria</taxon>
        <taxon>Aves</taxon>
        <taxon>Neognathae</taxon>
        <taxon>Neoaves</taxon>
        <taxon>Charadriiformes</taxon>
        <taxon>Scolopacidae</taxon>
        <taxon>Limosa</taxon>
    </lineage>
</organism>
<feature type="region of interest" description="Disordered" evidence="1">
    <location>
        <begin position="133"/>
        <end position="185"/>
    </location>
</feature>
<feature type="compositionally biased region" description="Basic residues" evidence="1">
    <location>
        <begin position="161"/>
        <end position="185"/>
    </location>
</feature>
<reference evidence="4" key="2">
    <citation type="submission" date="2017-12" db="EMBL/GenBank/DDBJ databases">
        <title>Genome sequence of the Bar-tailed Godwit (Limosa lapponica baueri).</title>
        <authorList>
            <person name="Lima N.C.B."/>
            <person name="Parody-Merino A.M."/>
            <person name="Battley P.F."/>
            <person name="Fidler A.E."/>
            <person name="Prosdocimi F."/>
        </authorList>
    </citation>
    <scope>NUCLEOTIDE SEQUENCE [LARGE SCALE GENOMIC DNA]</scope>
</reference>
<feature type="transmembrane region" description="Helical" evidence="2">
    <location>
        <begin position="111"/>
        <end position="128"/>
    </location>
</feature>
<evidence type="ECO:0000313" key="3">
    <source>
        <dbReference type="EMBL" id="PKU41720.1"/>
    </source>
</evidence>
<keyword evidence="4" id="KW-1185">Reference proteome</keyword>
<keyword evidence="2" id="KW-1133">Transmembrane helix</keyword>
<gene>
    <name evidence="3" type="ORF">llap_7969</name>
</gene>
<keyword evidence="2" id="KW-0812">Transmembrane</keyword>
<evidence type="ECO:0000256" key="2">
    <source>
        <dbReference type="SAM" id="Phobius"/>
    </source>
</evidence>
<feature type="compositionally biased region" description="Basic residues" evidence="1">
    <location>
        <begin position="133"/>
        <end position="151"/>
    </location>
</feature>
<sequence>MATRNRKGGENFAISSLKIGSRIRCNYETGDSDVVSLRMVLRTDSKFAAPLILVAYNLRDLMKYKQAIPVKCGIFFGILTVEKLLRINKSILLALALAILLTIQICHKRKGATGPATLISGLIKISHLKKKKGKKKKLEKEKKRKKKRKKGNNIWNVPKYPCRKKKKKKKKKFQPCKKKKKKKKAFLKHNKRGFSGTRVMLKSGLTVLLAALMAEIMYIQGKRRPWKNWEQRSLRVNISS</sequence>
<evidence type="ECO:0000256" key="1">
    <source>
        <dbReference type="SAM" id="MobiDB-lite"/>
    </source>
</evidence>
<keyword evidence="2" id="KW-0472">Membrane</keyword>
<accession>A0A2I0U6J8</accession>
<dbReference type="AlphaFoldDB" id="A0A2I0U6J8"/>
<reference evidence="4" key="1">
    <citation type="submission" date="2017-11" db="EMBL/GenBank/DDBJ databases">
        <authorList>
            <person name="Lima N.C."/>
            <person name="Parody-Merino A.M."/>
            <person name="Battley P.F."/>
            <person name="Fidler A.E."/>
            <person name="Prosdocimi F."/>
        </authorList>
    </citation>
    <scope>NUCLEOTIDE SEQUENCE [LARGE SCALE GENOMIC DNA]</scope>
</reference>
<feature type="transmembrane region" description="Helical" evidence="2">
    <location>
        <begin position="199"/>
        <end position="219"/>
    </location>
</feature>
<evidence type="ECO:0000313" key="4">
    <source>
        <dbReference type="Proteomes" id="UP000233556"/>
    </source>
</evidence>
<protein>
    <submittedName>
        <fullName evidence="3">Uncharacterized protein</fullName>
    </submittedName>
</protein>
<feature type="transmembrane region" description="Helical" evidence="2">
    <location>
        <begin position="87"/>
        <end position="105"/>
    </location>
</feature>